<dbReference type="GO" id="GO:0030527">
    <property type="term" value="F:structural constituent of chromatin"/>
    <property type="evidence" value="ECO:0007669"/>
    <property type="project" value="InterPro"/>
</dbReference>
<dbReference type="OrthoDB" id="9799930at2759"/>
<keyword evidence="14" id="KW-1185">Reference proteome</keyword>
<dbReference type="InterPro" id="IPR032454">
    <property type="entry name" value="Histone_H2A_C"/>
</dbReference>
<evidence type="ECO:0000256" key="1">
    <source>
        <dbReference type="ARBA" id="ARBA00004123"/>
    </source>
</evidence>
<feature type="region of interest" description="Disordered" evidence="10">
    <location>
        <begin position="1"/>
        <end position="33"/>
    </location>
</feature>
<evidence type="ECO:0000256" key="7">
    <source>
        <dbReference type="ARBA" id="ARBA00023242"/>
    </source>
</evidence>
<protein>
    <recommendedName>
        <fullName evidence="9">Histone H2A</fullName>
    </recommendedName>
</protein>
<dbReference type="InterPro" id="IPR002119">
    <property type="entry name" value="Histone_H2A"/>
</dbReference>
<dbReference type="GO" id="GO:0000786">
    <property type="term" value="C:nucleosome"/>
    <property type="evidence" value="ECO:0007669"/>
    <property type="project" value="UniProtKB-KW"/>
</dbReference>
<dbReference type="Pfam" id="PF00125">
    <property type="entry name" value="Histone"/>
    <property type="match status" value="1"/>
</dbReference>
<evidence type="ECO:0000313" key="14">
    <source>
        <dbReference type="Proteomes" id="UP000479190"/>
    </source>
</evidence>
<evidence type="ECO:0000256" key="6">
    <source>
        <dbReference type="ARBA" id="ARBA00023125"/>
    </source>
</evidence>
<evidence type="ECO:0000256" key="4">
    <source>
        <dbReference type="ARBA" id="ARBA00022454"/>
    </source>
</evidence>
<comment type="subunit">
    <text evidence="9">The nucleosome is a histone octamer containing two molecules each of H2A, H2B, H3 and H4 assembled in one H3-H4 heterotetramer and two H2A-H2B heterodimers. The octamer wraps approximately 147 bp of DNA.</text>
</comment>
<evidence type="ECO:0000256" key="5">
    <source>
        <dbReference type="ARBA" id="ARBA00022499"/>
    </source>
</evidence>
<dbReference type="InterPro" id="IPR032458">
    <property type="entry name" value="Histone_H2A_CS"/>
</dbReference>
<dbReference type="PROSITE" id="PS00046">
    <property type="entry name" value="HISTONE_H2A"/>
    <property type="match status" value="1"/>
</dbReference>
<organism evidence="13 14">
    <name type="scientific">Trichogramma brassicae</name>
    <dbReference type="NCBI Taxonomy" id="86971"/>
    <lineage>
        <taxon>Eukaryota</taxon>
        <taxon>Metazoa</taxon>
        <taxon>Ecdysozoa</taxon>
        <taxon>Arthropoda</taxon>
        <taxon>Hexapoda</taxon>
        <taxon>Insecta</taxon>
        <taxon>Pterygota</taxon>
        <taxon>Neoptera</taxon>
        <taxon>Endopterygota</taxon>
        <taxon>Hymenoptera</taxon>
        <taxon>Apocrita</taxon>
        <taxon>Proctotrupomorpha</taxon>
        <taxon>Chalcidoidea</taxon>
        <taxon>Trichogrammatidae</taxon>
        <taxon>Trichogramma</taxon>
    </lineage>
</organism>
<evidence type="ECO:0000256" key="2">
    <source>
        <dbReference type="ARBA" id="ARBA00004286"/>
    </source>
</evidence>
<dbReference type="CDD" id="cd00074">
    <property type="entry name" value="HFD_H2A"/>
    <property type="match status" value="1"/>
</dbReference>
<evidence type="ECO:0000256" key="8">
    <source>
        <dbReference type="ARBA" id="ARBA00023269"/>
    </source>
</evidence>
<accession>A0A6H5IH99</accession>
<feature type="domain" description="Histone H2A C-terminal" evidence="12">
    <location>
        <begin position="97"/>
        <end position="127"/>
    </location>
</feature>
<keyword evidence="6 9" id="KW-0238">DNA-binding</keyword>
<dbReference type="FunFam" id="1.10.20.10:FF:000008">
    <property type="entry name" value="Histone H2A"/>
    <property type="match status" value="1"/>
</dbReference>
<dbReference type="EMBL" id="CADCXV010000800">
    <property type="protein sequence ID" value="CAB0035821.1"/>
    <property type="molecule type" value="Genomic_DNA"/>
</dbReference>
<comment type="similarity">
    <text evidence="3 9">Belongs to the histone H2A family.</text>
</comment>
<name>A0A6H5IH99_9HYME</name>
<reference evidence="13 14" key="1">
    <citation type="submission" date="2020-02" db="EMBL/GenBank/DDBJ databases">
        <authorList>
            <person name="Ferguson B K."/>
        </authorList>
    </citation>
    <scope>NUCLEOTIDE SEQUENCE [LARGE SCALE GENOMIC DNA]</scope>
</reference>
<evidence type="ECO:0000259" key="12">
    <source>
        <dbReference type="Pfam" id="PF16211"/>
    </source>
</evidence>
<keyword evidence="4 9" id="KW-0158">Chromosome</keyword>
<dbReference type="Pfam" id="PF16211">
    <property type="entry name" value="Histone_H2A_C"/>
    <property type="match status" value="1"/>
</dbReference>
<keyword evidence="5" id="KW-1017">Isopeptide bond</keyword>
<proteinExistence type="inferred from homology"/>
<dbReference type="InterPro" id="IPR007125">
    <property type="entry name" value="H2A/H2B/H3"/>
</dbReference>
<dbReference type="PRINTS" id="PR00620">
    <property type="entry name" value="HISTONEH2A"/>
</dbReference>
<evidence type="ECO:0000259" key="11">
    <source>
        <dbReference type="Pfam" id="PF00125"/>
    </source>
</evidence>
<sequence length="132" mass="14342">MSASQGKHVSIGKVPKSGKKRSRSTRAGLQFPVGRLHRQLRKGRYSKRVGTGAPIYMAAVIEYLAAEVLELSGNAARDNKKSRIIPRHFQLAVRNDDELSKLLAGVTVAQGGAVPFIHSTLLPVSRSAIKKE</sequence>
<dbReference type="InterPro" id="IPR009072">
    <property type="entry name" value="Histone-fold"/>
</dbReference>
<keyword evidence="8 9" id="KW-0544">Nucleosome core</keyword>
<keyword evidence="7 9" id="KW-0539">Nucleus</keyword>
<evidence type="ECO:0000256" key="10">
    <source>
        <dbReference type="SAM" id="MobiDB-lite"/>
    </source>
</evidence>
<evidence type="ECO:0000313" key="13">
    <source>
        <dbReference type="EMBL" id="CAB0035821.1"/>
    </source>
</evidence>
<dbReference type="GO" id="GO:0005634">
    <property type="term" value="C:nucleus"/>
    <property type="evidence" value="ECO:0007669"/>
    <property type="project" value="UniProtKB-SubCell"/>
</dbReference>
<dbReference type="Proteomes" id="UP000479190">
    <property type="component" value="Unassembled WGS sequence"/>
</dbReference>
<comment type="subcellular location">
    <subcellularLocation>
        <location evidence="2">Chromosome</location>
    </subcellularLocation>
    <subcellularLocation>
        <location evidence="1 9">Nucleus</location>
    </subcellularLocation>
</comment>
<dbReference type="GO" id="GO:0046982">
    <property type="term" value="F:protein heterodimerization activity"/>
    <property type="evidence" value="ECO:0007669"/>
    <property type="project" value="InterPro"/>
</dbReference>
<dbReference type="SUPFAM" id="SSF47113">
    <property type="entry name" value="Histone-fold"/>
    <property type="match status" value="1"/>
</dbReference>
<evidence type="ECO:0000256" key="3">
    <source>
        <dbReference type="ARBA" id="ARBA00010691"/>
    </source>
</evidence>
<dbReference type="Gene3D" id="1.10.20.10">
    <property type="entry name" value="Histone, subunit A"/>
    <property type="match status" value="1"/>
</dbReference>
<feature type="domain" description="Core Histone H2A/H2B/H3" evidence="11">
    <location>
        <begin position="18"/>
        <end position="94"/>
    </location>
</feature>
<evidence type="ECO:0000256" key="9">
    <source>
        <dbReference type="RuleBase" id="RU003767"/>
    </source>
</evidence>
<gene>
    <name evidence="13" type="ORF">TBRA_LOCUS7704</name>
</gene>
<dbReference type="AlphaFoldDB" id="A0A6H5IH99"/>
<dbReference type="GO" id="GO:0003677">
    <property type="term" value="F:DNA binding"/>
    <property type="evidence" value="ECO:0007669"/>
    <property type="project" value="UniProtKB-KW"/>
</dbReference>
<dbReference type="PANTHER" id="PTHR23430">
    <property type="entry name" value="HISTONE H2A"/>
    <property type="match status" value="1"/>
</dbReference>
<dbReference type="SMART" id="SM00414">
    <property type="entry name" value="H2A"/>
    <property type="match status" value="1"/>
</dbReference>